<evidence type="ECO:0000313" key="2">
    <source>
        <dbReference type="Proteomes" id="UP001341840"/>
    </source>
</evidence>
<proteinExistence type="predicted"/>
<organism evidence="1 2">
    <name type="scientific">Stylosanthes scabra</name>
    <dbReference type="NCBI Taxonomy" id="79078"/>
    <lineage>
        <taxon>Eukaryota</taxon>
        <taxon>Viridiplantae</taxon>
        <taxon>Streptophyta</taxon>
        <taxon>Embryophyta</taxon>
        <taxon>Tracheophyta</taxon>
        <taxon>Spermatophyta</taxon>
        <taxon>Magnoliopsida</taxon>
        <taxon>eudicotyledons</taxon>
        <taxon>Gunneridae</taxon>
        <taxon>Pentapetalae</taxon>
        <taxon>rosids</taxon>
        <taxon>fabids</taxon>
        <taxon>Fabales</taxon>
        <taxon>Fabaceae</taxon>
        <taxon>Papilionoideae</taxon>
        <taxon>50 kb inversion clade</taxon>
        <taxon>dalbergioids sensu lato</taxon>
        <taxon>Dalbergieae</taxon>
        <taxon>Pterocarpus clade</taxon>
        <taxon>Stylosanthes</taxon>
    </lineage>
</organism>
<dbReference type="EMBL" id="JASCZI010151273">
    <property type="protein sequence ID" value="MED6171607.1"/>
    <property type="molecule type" value="Genomic_DNA"/>
</dbReference>
<comment type="caution">
    <text evidence="1">The sequence shown here is derived from an EMBL/GenBank/DDBJ whole genome shotgun (WGS) entry which is preliminary data.</text>
</comment>
<sequence length="147" mass="16581">MNVLREAVTRLHASPLPAGFFNNFRFPTFCSLLSGSPPIIFLPHRCYIQHRSHLQIFQSPLDSCRINGPDCISSFRSLFLSNRSSAIGYDFESTVQIHPSLNTTRVLFRPDLGPASLPTHFNTTYPRLVQPISEPSSFHRPDPDSNP</sequence>
<protein>
    <submittedName>
        <fullName evidence="1">Uncharacterized protein</fullName>
    </submittedName>
</protein>
<dbReference type="Proteomes" id="UP001341840">
    <property type="component" value="Unassembled WGS sequence"/>
</dbReference>
<reference evidence="1 2" key="1">
    <citation type="journal article" date="2023" name="Plants (Basel)">
        <title>Bridging the Gap: Combining Genomics and Transcriptomics Approaches to Understand Stylosanthes scabra, an Orphan Legume from the Brazilian Caatinga.</title>
        <authorList>
            <person name="Ferreira-Neto J.R.C."/>
            <person name="da Silva M.D."/>
            <person name="Binneck E."/>
            <person name="de Melo N.F."/>
            <person name="da Silva R.H."/>
            <person name="de Melo A.L.T.M."/>
            <person name="Pandolfi V."/>
            <person name="Bustamante F.O."/>
            <person name="Brasileiro-Vidal A.C."/>
            <person name="Benko-Iseppon A.M."/>
        </authorList>
    </citation>
    <scope>NUCLEOTIDE SEQUENCE [LARGE SCALE GENOMIC DNA]</scope>
    <source>
        <tissue evidence="1">Leaves</tissue>
    </source>
</reference>
<evidence type="ECO:0000313" key="1">
    <source>
        <dbReference type="EMBL" id="MED6171607.1"/>
    </source>
</evidence>
<name>A0ABU6VDS3_9FABA</name>
<accession>A0ABU6VDS3</accession>
<keyword evidence="2" id="KW-1185">Reference proteome</keyword>
<gene>
    <name evidence="1" type="ORF">PIB30_042206</name>
</gene>